<dbReference type="AlphaFoldDB" id="A0A833VZB5"/>
<proteinExistence type="predicted"/>
<keyword evidence="4" id="KW-1185">Reference proteome</keyword>
<reference evidence="3" key="1">
    <citation type="submission" date="2020-01" db="EMBL/GenBank/DDBJ databases">
        <title>Genome sequence of Kobresia littledalei, the first chromosome-level genome in the family Cyperaceae.</title>
        <authorList>
            <person name="Qu G."/>
        </authorList>
    </citation>
    <scope>NUCLEOTIDE SEQUENCE</scope>
    <source>
        <strain evidence="3">C.B.Clarke</strain>
        <tissue evidence="3">Leaf</tissue>
    </source>
</reference>
<dbReference type="Pfam" id="PF01370">
    <property type="entry name" value="Epimerase"/>
    <property type="match status" value="1"/>
</dbReference>
<evidence type="ECO:0000313" key="3">
    <source>
        <dbReference type="EMBL" id="KAF3341668.1"/>
    </source>
</evidence>
<dbReference type="InterPro" id="IPR050425">
    <property type="entry name" value="NAD(P)_dehydrat-like"/>
</dbReference>
<evidence type="ECO:0000313" key="4">
    <source>
        <dbReference type="Proteomes" id="UP000623129"/>
    </source>
</evidence>
<accession>A0A833VZB5</accession>
<evidence type="ECO:0000259" key="2">
    <source>
        <dbReference type="Pfam" id="PF01370"/>
    </source>
</evidence>
<dbReference type="PANTHER" id="PTHR10366">
    <property type="entry name" value="NAD DEPENDENT EPIMERASE/DEHYDRATASE"/>
    <property type="match status" value="1"/>
</dbReference>
<dbReference type="FunFam" id="3.40.50.720:FF:000085">
    <property type="entry name" value="Dihydroflavonol reductase"/>
    <property type="match status" value="1"/>
</dbReference>
<dbReference type="OrthoDB" id="2735536at2759"/>
<dbReference type="EMBL" id="SWLB01000001">
    <property type="protein sequence ID" value="KAF3341668.1"/>
    <property type="molecule type" value="Genomic_DNA"/>
</dbReference>
<dbReference type="PANTHER" id="PTHR10366:SF349">
    <property type="entry name" value="OS01G0828100 PROTEIN"/>
    <property type="match status" value="1"/>
</dbReference>
<dbReference type="Proteomes" id="UP000623129">
    <property type="component" value="Unassembled WGS sequence"/>
</dbReference>
<dbReference type="InterPro" id="IPR001509">
    <property type="entry name" value="Epimerase_deHydtase"/>
</dbReference>
<organism evidence="3 4">
    <name type="scientific">Carex littledalei</name>
    <dbReference type="NCBI Taxonomy" id="544730"/>
    <lineage>
        <taxon>Eukaryota</taxon>
        <taxon>Viridiplantae</taxon>
        <taxon>Streptophyta</taxon>
        <taxon>Embryophyta</taxon>
        <taxon>Tracheophyta</taxon>
        <taxon>Spermatophyta</taxon>
        <taxon>Magnoliopsida</taxon>
        <taxon>Liliopsida</taxon>
        <taxon>Poales</taxon>
        <taxon>Cyperaceae</taxon>
        <taxon>Cyperoideae</taxon>
        <taxon>Cariceae</taxon>
        <taxon>Carex</taxon>
        <taxon>Carex subgen. Euthyceras</taxon>
    </lineage>
</organism>
<name>A0A833VZB5_9POAL</name>
<dbReference type="SUPFAM" id="SSF51735">
    <property type="entry name" value="NAD(P)-binding Rossmann-fold domains"/>
    <property type="match status" value="1"/>
</dbReference>
<comment type="caution">
    <text evidence="3">The sequence shown here is derived from an EMBL/GenBank/DDBJ whole genome shotgun (WGS) entry which is preliminary data.</text>
</comment>
<dbReference type="GO" id="GO:0016616">
    <property type="term" value="F:oxidoreductase activity, acting on the CH-OH group of donors, NAD or NADP as acceptor"/>
    <property type="evidence" value="ECO:0007669"/>
    <property type="project" value="TreeGrafter"/>
</dbReference>
<dbReference type="InterPro" id="IPR036291">
    <property type="entry name" value="NAD(P)-bd_dom_sf"/>
</dbReference>
<gene>
    <name evidence="3" type="ORF">FCM35_KLT00306</name>
</gene>
<protein>
    <submittedName>
        <fullName evidence="3">Cinnamoyl-CoA reductase 1</fullName>
    </submittedName>
</protein>
<sequence>MSVKEDCVCVTGGSGFIGSWLVQFLLDSGYTVHATVMDLENENETKHLMAMEGAAHRLKLFQMDLLDPASVLAPIKGTVGVFHLASPLKAEKDPENLLVKPAVEGTLNVLRAAKDCGVKRVVLTSSSSTIAPNPHWPVDAVLTEESWADVDTFKKDNVWYPVSKILAEKAAWDFAEKEGLDVVTICPGLVLGPVLPPKAYGSVMIFTYILKGSQQPSIN</sequence>
<evidence type="ECO:0000256" key="1">
    <source>
        <dbReference type="ARBA" id="ARBA00023002"/>
    </source>
</evidence>
<dbReference type="Gene3D" id="3.40.50.720">
    <property type="entry name" value="NAD(P)-binding Rossmann-like Domain"/>
    <property type="match status" value="1"/>
</dbReference>
<keyword evidence="1" id="KW-0560">Oxidoreductase</keyword>
<feature type="domain" description="NAD-dependent epimerase/dehydratase" evidence="2">
    <location>
        <begin position="8"/>
        <end position="209"/>
    </location>
</feature>